<keyword evidence="9" id="KW-1185">Reference proteome</keyword>
<dbReference type="GO" id="GO:0003924">
    <property type="term" value="F:GTPase activity"/>
    <property type="evidence" value="ECO:0007669"/>
    <property type="project" value="InterPro"/>
</dbReference>
<dbReference type="InterPro" id="IPR027417">
    <property type="entry name" value="P-loop_NTPase"/>
</dbReference>
<dbReference type="InterPro" id="IPR027094">
    <property type="entry name" value="Mitofusin_fam"/>
</dbReference>
<comment type="subcellular location">
    <subcellularLocation>
        <location evidence="1">Membrane</location>
    </subcellularLocation>
</comment>
<evidence type="ECO:0000313" key="9">
    <source>
        <dbReference type="Proteomes" id="UP000218287"/>
    </source>
</evidence>
<feature type="coiled-coil region" evidence="6">
    <location>
        <begin position="597"/>
        <end position="645"/>
    </location>
</feature>
<dbReference type="GO" id="GO:0008053">
    <property type="term" value="P:mitochondrial fusion"/>
    <property type="evidence" value="ECO:0007669"/>
    <property type="project" value="TreeGrafter"/>
</dbReference>
<evidence type="ECO:0000313" key="8">
    <source>
        <dbReference type="EMBL" id="BAY16334.1"/>
    </source>
</evidence>
<protein>
    <recommendedName>
        <fullName evidence="7">Dynamin N-terminal domain-containing protein</fullName>
    </recommendedName>
</protein>
<dbReference type="PANTHER" id="PTHR10465:SF0">
    <property type="entry name" value="SARCALUMENIN"/>
    <property type="match status" value="1"/>
</dbReference>
<keyword evidence="2" id="KW-0547">Nucleotide-binding</keyword>
<evidence type="ECO:0000259" key="7">
    <source>
        <dbReference type="Pfam" id="PF00350"/>
    </source>
</evidence>
<dbReference type="PANTHER" id="PTHR10465">
    <property type="entry name" value="TRANSMEMBRANE GTPASE FZO1"/>
    <property type="match status" value="1"/>
</dbReference>
<dbReference type="Proteomes" id="UP000218287">
    <property type="component" value="Chromosome"/>
</dbReference>
<dbReference type="AlphaFoldDB" id="A0A1Z4GFR0"/>
<evidence type="ECO:0000256" key="6">
    <source>
        <dbReference type="SAM" id="Coils"/>
    </source>
</evidence>
<keyword evidence="3" id="KW-0378">Hydrolase</keyword>
<name>A0A1Z4GFR0_9CYAN</name>
<dbReference type="GO" id="GO:0005525">
    <property type="term" value="F:GTP binding"/>
    <property type="evidence" value="ECO:0007669"/>
    <property type="project" value="UniProtKB-KW"/>
</dbReference>
<gene>
    <name evidence="8" type="ORF">NIES21_21600</name>
</gene>
<dbReference type="Gene3D" id="3.40.50.300">
    <property type="entry name" value="P-loop containing nucleotide triphosphate hydrolases"/>
    <property type="match status" value="1"/>
</dbReference>
<sequence length="647" mass="72973">MTDKEVADQIEVLLRSDEQLEFVQQVLQRSEISKSLQFELQQQIERIKQRQQDPNLYLAVIGEFSSGKSTFINALLKDDLLKTSALVATAAATKICHGNELKVEVNFSGSRVGVVTTQANSTVVNLPWLPNSQAIDIRRFIHLITSEEEVATEVVDITIEHPACFLANGIIIIDTPGTNAENPRHGAITQKVVEQEADLAIIIVPATMPLSQTLSDFVANSLKEYLHRCIFVVSRMDAIKPQQQSVLLQDLRSRLIDKLGIFPPVLHSCSAQVALDNLTGDEPVLEHLQVWQERFTALEKLIIARLSRERTLSIAESLIRLLSQLFEQLNTHLRSQWQKYENAQVKIKQEMIPNLPEFTIEQYRICEKQLRKYISTYLSKTTNCVDSHREKLYQKIRTELFSVTTEDALKKVLQSQAEKLLKEGQNQLQKDLQPLTQNLSEDAIAVGKIFDQKFAEVYRNLQALGGKVEASNNVSYNFQVNPANVAVSAQSLTQKLDSSDGTKLGLSAAAGVVVGSVLLPVPGLGALVGLAIGSWASRFFMPSLDERKQKLWEQITPELNSYFDTIKSQTYQAAIAYTQSLETSLKQRIDAYIETYKTITENILQEHKIELDRLNQLQELTQKDLNEIERRQKRLAEQLQKIAAINL</sequence>
<dbReference type="Pfam" id="PF00350">
    <property type="entry name" value="Dynamin_N"/>
    <property type="match status" value="1"/>
</dbReference>
<evidence type="ECO:0000256" key="5">
    <source>
        <dbReference type="ARBA" id="ARBA00023136"/>
    </source>
</evidence>
<keyword evidence="6" id="KW-0175">Coiled coil</keyword>
<evidence type="ECO:0000256" key="3">
    <source>
        <dbReference type="ARBA" id="ARBA00022801"/>
    </source>
</evidence>
<keyword evidence="4" id="KW-0342">GTP-binding</keyword>
<reference evidence="8 9" key="1">
    <citation type="submission" date="2017-06" db="EMBL/GenBank/DDBJ databases">
        <title>Genome sequencing of cyanobaciteial culture collection at National Institute for Environmental Studies (NIES).</title>
        <authorList>
            <person name="Hirose Y."/>
            <person name="Shimura Y."/>
            <person name="Fujisawa T."/>
            <person name="Nakamura Y."/>
            <person name="Kawachi M."/>
        </authorList>
    </citation>
    <scope>NUCLEOTIDE SEQUENCE [LARGE SCALE GENOMIC DNA]</scope>
    <source>
        <strain evidence="8 9">NIES-21</strain>
    </source>
</reference>
<evidence type="ECO:0000256" key="1">
    <source>
        <dbReference type="ARBA" id="ARBA00004370"/>
    </source>
</evidence>
<keyword evidence="5" id="KW-0472">Membrane</keyword>
<feature type="domain" description="Dynamin N-terminal" evidence="7">
    <location>
        <begin position="58"/>
        <end position="234"/>
    </location>
</feature>
<evidence type="ECO:0000256" key="4">
    <source>
        <dbReference type="ARBA" id="ARBA00023134"/>
    </source>
</evidence>
<dbReference type="InterPro" id="IPR045063">
    <property type="entry name" value="Dynamin_N"/>
</dbReference>
<proteinExistence type="predicted"/>
<dbReference type="EMBL" id="AP018174">
    <property type="protein sequence ID" value="BAY16334.1"/>
    <property type="molecule type" value="Genomic_DNA"/>
</dbReference>
<dbReference type="SUPFAM" id="SSF52540">
    <property type="entry name" value="P-loop containing nucleoside triphosphate hydrolases"/>
    <property type="match status" value="1"/>
</dbReference>
<dbReference type="GO" id="GO:0016020">
    <property type="term" value="C:membrane"/>
    <property type="evidence" value="ECO:0007669"/>
    <property type="project" value="UniProtKB-SubCell"/>
</dbReference>
<accession>A0A1Z4GFR0</accession>
<organism evidence="8 9">
    <name type="scientific">Anabaenopsis circularis NIES-21</name>
    <dbReference type="NCBI Taxonomy" id="1085406"/>
    <lineage>
        <taxon>Bacteria</taxon>
        <taxon>Bacillati</taxon>
        <taxon>Cyanobacteriota</taxon>
        <taxon>Cyanophyceae</taxon>
        <taxon>Nostocales</taxon>
        <taxon>Nodulariaceae</taxon>
        <taxon>Anabaenopsis</taxon>
    </lineage>
</organism>
<evidence type="ECO:0000256" key="2">
    <source>
        <dbReference type="ARBA" id="ARBA00022741"/>
    </source>
</evidence>
<dbReference type="OrthoDB" id="9802035at2"/>